<organism evidence="1 2">
    <name type="scientific">Trifolium pratense</name>
    <name type="common">Red clover</name>
    <dbReference type="NCBI Taxonomy" id="57577"/>
    <lineage>
        <taxon>Eukaryota</taxon>
        <taxon>Viridiplantae</taxon>
        <taxon>Streptophyta</taxon>
        <taxon>Embryophyta</taxon>
        <taxon>Tracheophyta</taxon>
        <taxon>Spermatophyta</taxon>
        <taxon>Magnoliopsida</taxon>
        <taxon>eudicotyledons</taxon>
        <taxon>Gunneridae</taxon>
        <taxon>Pentapetalae</taxon>
        <taxon>rosids</taxon>
        <taxon>fabids</taxon>
        <taxon>Fabales</taxon>
        <taxon>Fabaceae</taxon>
        <taxon>Papilionoideae</taxon>
        <taxon>50 kb inversion clade</taxon>
        <taxon>NPAAA clade</taxon>
        <taxon>Hologalegina</taxon>
        <taxon>IRL clade</taxon>
        <taxon>Trifolieae</taxon>
        <taxon>Trifolium</taxon>
    </lineage>
</organism>
<protein>
    <submittedName>
        <fullName evidence="1">Uncharacterized protein</fullName>
    </submittedName>
</protein>
<proteinExistence type="predicted"/>
<evidence type="ECO:0000313" key="2">
    <source>
        <dbReference type="Proteomes" id="UP001177021"/>
    </source>
</evidence>
<comment type="caution">
    <text evidence="1">The sequence shown here is derived from an EMBL/GenBank/DDBJ whole genome shotgun (WGS) entry which is preliminary data.</text>
</comment>
<dbReference type="EMBL" id="CASHSV030000024">
    <property type="protein sequence ID" value="CAJ2641642.1"/>
    <property type="molecule type" value="Genomic_DNA"/>
</dbReference>
<dbReference type="Proteomes" id="UP001177021">
    <property type="component" value="Unassembled WGS sequence"/>
</dbReference>
<gene>
    <name evidence="1" type="ORF">MILVUS5_LOCUS11249</name>
</gene>
<evidence type="ECO:0000313" key="1">
    <source>
        <dbReference type="EMBL" id="CAJ2641642.1"/>
    </source>
</evidence>
<sequence>MEMKIFVGLCFFFIILVIAEEAVVQNEACEKQSEWFTGDQCVGFIFSSLVCDYYCRDKDNLLHGTCINKKCICSC</sequence>
<accession>A0ACB0JDS0</accession>
<reference evidence="1" key="1">
    <citation type="submission" date="2023-10" db="EMBL/GenBank/DDBJ databases">
        <authorList>
            <person name="Rodriguez Cubillos JULIANA M."/>
            <person name="De Vega J."/>
        </authorList>
    </citation>
    <scope>NUCLEOTIDE SEQUENCE</scope>
</reference>
<name>A0ACB0JDS0_TRIPR</name>
<keyword evidence="2" id="KW-1185">Reference proteome</keyword>